<dbReference type="EMBL" id="JAXQNO010000013">
    <property type="protein sequence ID" value="KAK4785854.1"/>
    <property type="molecule type" value="Genomic_DNA"/>
</dbReference>
<evidence type="ECO:0000313" key="2">
    <source>
        <dbReference type="Proteomes" id="UP001346149"/>
    </source>
</evidence>
<sequence>MYISTQRSPPPLAGGPCFRYCHEAEGEEELGLPQRAARPAGNPVILFGLFARKGRRQFLLPQHRILNRQLRHHHNRLLLLLLRFLTRSTDGHMRPFVLNATKEIKKVIASVLDNQRMRKQKSVRYTKNSIQFHGRPLNTSCDHRHLLHRHHPRHHPRHICLRRSSTACIPQECQEQDNAPFFVYP</sequence>
<proteinExistence type="predicted"/>
<reference evidence="1 2" key="1">
    <citation type="journal article" date="2023" name="Hortic Res">
        <title>Pangenome of water caltrop reveals structural variations and asymmetric subgenome divergence after allopolyploidization.</title>
        <authorList>
            <person name="Zhang X."/>
            <person name="Chen Y."/>
            <person name="Wang L."/>
            <person name="Yuan Y."/>
            <person name="Fang M."/>
            <person name="Shi L."/>
            <person name="Lu R."/>
            <person name="Comes H.P."/>
            <person name="Ma Y."/>
            <person name="Chen Y."/>
            <person name="Huang G."/>
            <person name="Zhou Y."/>
            <person name="Zheng Z."/>
            <person name="Qiu Y."/>
        </authorList>
    </citation>
    <scope>NUCLEOTIDE SEQUENCE [LARGE SCALE GENOMIC DNA]</scope>
    <source>
        <strain evidence="1">F231</strain>
    </source>
</reference>
<evidence type="ECO:0000313" key="1">
    <source>
        <dbReference type="EMBL" id="KAK4785854.1"/>
    </source>
</evidence>
<gene>
    <name evidence="1" type="ORF">SAY86_002543</name>
</gene>
<dbReference type="AlphaFoldDB" id="A0AAN7QZN8"/>
<organism evidence="1 2">
    <name type="scientific">Trapa natans</name>
    <name type="common">Water chestnut</name>
    <dbReference type="NCBI Taxonomy" id="22666"/>
    <lineage>
        <taxon>Eukaryota</taxon>
        <taxon>Viridiplantae</taxon>
        <taxon>Streptophyta</taxon>
        <taxon>Embryophyta</taxon>
        <taxon>Tracheophyta</taxon>
        <taxon>Spermatophyta</taxon>
        <taxon>Magnoliopsida</taxon>
        <taxon>eudicotyledons</taxon>
        <taxon>Gunneridae</taxon>
        <taxon>Pentapetalae</taxon>
        <taxon>rosids</taxon>
        <taxon>malvids</taxon>
        <taxon>Myrtales</taxon>
        <taxon>Lythraceae</taxon>
        <taxon>Trapa</taxon>
    </lineage>
</organism>
<keyword evidence="2" id="KW-1185">Reference proteome</keyword>
<name>A0AAN7QZN8_TRANT</name>
<accession>A0AAN7QZN8</accession>
<protein>
    <submittedName>
        <fullName evidence="1">Uncharacterized protein</fullName>
    </submittedName>
</protein>
<comment type="caution">
    <text evidence="1">The sequence shown here is derived from an EMBL/GenBank/DDBJ whole genome shotgun (WGS) entry which is preliminary data.</text>
</comment>
<dbReference type="Proteomes" id="UP001346149">
    <property type="component" value="Unassembled WGS sequence"/>
</dbReference>